<dbReference type="Pfam" id="PF04352">
    <property type="entry name" value="ProQ"/>
    <property type="match status" value="1"/>
</dbReference>
<evidence type="ECO:0000313" key="5">
    <source>
        <dbReference type="Proteomes" id="UP000000366"/>
    </source>
</evidence>
<evidence type="ECO:0000256" key="1">
    <source>
        <dbReference type="ARBA" id="ARBA00022884"/>
    </source>
</evidence>
<feature type="region of interest" description="Disordered" evidence="2">
    <location>
        <begin position="79"/>
        <end position="105"/>
    </location>
</feature>
<dbReference type="SMART" id="SM00945">
    <property type="entry name" value="ProQ"/>
    <property type="match status" value="1"/>
</dbReference>
<accession>A2SBQ7</accession>
<organism evidence="4 5">
    <name type="scientific">Methylibium petroleiphilum (strain ATCC BAA-1232 / LMG 22953 / PM1)</name>
    <dbReference type="NCBI Taxonomy" id="420662"/>
    <lineage>
        <taxon>Bacteria</taxon>
        <taxon>Pseudomonadati</taxon>
        <taxon>Pseudomonadota</taxon>
        <taxon>Betaproteobacteria</taxon>
        <taxon>Burkholderiales</taxon>
        <taxon>Sphaerotilaceae</taxon>
        <taxon>Methylibium</taxon>
    </lineage>
</organism>
<dbReference type="KEGG" id="mpt:Mpe_A0034"/>
<dbReference type="Proteomes" id="UP000000366">
    <property type="component" value="Chromosome"/>
</dbReference>
<dbReference type="eggNOG" id="COG3109">
    <property type="taxonomic scope" value="Bacteria"/>
</dbReference>
<name>A2SBQ7_METPP</name>
<keyword evidence="1" id="KW-0694">RNA-binding</keyword>
<dbReference type="STRING" id="420662.Mpe_A0034"/>
<feature type="region of interest" description="Disordered" evidence="2">
    <location>
        <begin position="145"/>
        <end position="200"/>
    </location>
</feature>
<dbReference type="AlphaFoldDB" id="A2SBQ7"/>
<dbReference type="HOGENOM" id="CLU_086633_0_0_4"/>
<feature type="compositionally biased region" description="Basic and acidic residues" evidence="2">
    <location>
        <begin position="79"/>
        <end position="99"/>
    </location>
</feature>
<dbReference type="InterPro" id="IPR036442">
    <property type="entry name" value="ProQ/FinO_sf"/>
</dbReference>
<feature type="compositionally biased region" description="Pro residues" evidence="2">
    <location>
        <begin position="157"/>
        <end position="167"/>
    </location>
</feature>
<gene>
    <name evidence="4" type="ordered locus">Mpe_A0034</name>
</gene>
<keyword evidence="5" id="KW-1185">Reference proteome</keyword>
<dbReference type="GO" id="GO:0003723">
    <property type="term" value="F:RNA binding"/>
    <property type="evidence" value="ECO:0007669"/>
    <property type="project" value="UniProtKB-KW"/>
</dbReference>
<reference evidence="4 5" key="1">
    <citation type="journal article" date="2007" name="J. Bacteriol.">
        <title>Whole-genome analysis of the methyl tert-butyl ether-degrading beta-proteobacterium Methylibium petroleiphilum PM1.</title>
        <authorList>
            <person name="Kane S.R."/>
            <person name="Chakicherla A.Y."/>
            <person name="Chain P.S.G."/>
            <person name="Schmidt R."/>
            <person name="Shin M.W."/>
            <person name="Legler T.C."/>
            <person name="Scow K.M."/>
            <person name="Larimer F.W."/>
            <person name="Lucas S.M."/>
            <person name="Richardson P.M."/>
            <person name="Hristova K.R."/>
        </authorList>
    </citation>
    <scope>NUCLEOTIDE SEQUENCE [LARGE SCALE GENOMIC DNA]</scope>
    <source>
        <strain evidence="5">ATCC BAA-1232 / LMG 22953 / PM1</strain>
    </source>
</reference>
<proteinExistence type="predicted"/>
<dbReference type="SUPFAM" id="SSF48657">
    <property type="entry name" value="FinO-like"/>
    <property type="match status" value="1"/>
</dbReference>
<evidence type="ECO:0000259" key="3">
    <source>
        <dbReference type="SMART" id="SM00945"/>
    </source>
</evidence>
<dbReference type="Gene3D" id="1.10.1710.10">
    <property type="entry name" value="ProQ/FinO domain"/>
    <property type="match status" value="1"/>
</dbReference>
<dbReference type="EMBL" id="CP000555">
    <property type="protein sequence ID" value="ABM92996.1"/>
    <property type="molecule type" value="Genomic_DNA"/>
</dbReference>
<feature type="compositionally biased region" description="Basic and acidic residues" evidence="2">
    <location>
        <begin position="168"/>
        <end position="182"/>
    </location>
</feature>
<evidence type="ECO:0000313" key="4">
    <source>
        <dbReference type="EMBL" id="ABM92996.1"/>
    </source>
</evidence>
<evidence type="ECO:0000256" key="2">
    <source>
        <dbReference type="SAM" id="MobiDB-lite"/>
    </source>
</evidence>
<sequence length="200" mass="21853">MFLPLKLGIQADIQQRAPGVFTKKSLSAFLHRHTTSTAYLKALVGAAHRVDLDGQPAGDVADLHRAAATGELDRRRALHDARRAAERQAQRAAQDEARQAHSAAEAAQRERAALLRAYETSTLTRANFCALKGLTEADLDAGLAQAREERDRRASQPQPPQRPPQQRRPPDAAARGDRDPRGTRPPGARRGPPGPRRPGR</sequence>
<protein>
    <recommendedName>
        <fullName evidence="3">ProQ/FinO domain-containing protein</fullName>
    </recommendedName>
</protein>
<dbReference type="InterPro" id="IPR016103">
    <property type="entry name" value="ProQ/FinO"/>
</dbReference>
<feature type="domain" description="ProQ/FinO" evidence="3">
    <location>
        <begin position="1"/>
        <end position="88"/>
    </location>
</feature>